<dbReference type="Proteomes" id="UP000192872">
    <property type="component" value="Unassembled WGS sequence"/>
</dbReference>
<evidence type="ECO:0000313" key="8">
    <source>
        <dbReference type="EMBL" id="OQW51769.1"/>
    </source>
</evidence>
<dbReference type="EMBL" id="LWDL01000017">
    <property type="protein sequence ID" value="OQW51769.1"/>
    <property type="molecule type" value="Genomic_DNA"/>
</dbReference>
<evidence type="ECO:0008006" key="10">
    <source>
        <dbReference type="Google" id="ProtNLM"/>
    </source>
</evidence>
<feature type="signal peptide" evidence="5">
    <location>
        <begin position="1"/>
        <end position="21"/>
    </location>
</feature>
<gene>
    <name evidence="8" type="ORF">A4S15_09810</name>
</gene>
<keyword evidence="3" id="KW-0482">Metalloprotease</keyword>
<dbReference type="Gene3D" id="3.30.830.10">
    <property type="entry name" value="Metalloenzyme, LuxS/M16 peptidase-like"/>
    <property type="match status" value="2"/>
</dbReference>
<feature type="domain" description="Peptidase M16 N-terminal" evidence="6">
    <location>
        <begin position="64"/>
        <end position="195"/>
    </location>
</feature>
<keyword evidence="3" id="KW-0378">Hydrolase</keyword>
<dbReference type="InterPro" id="IPR050361">
    <property type="entry name" value="MPP/UQCRC_Complex"/>
</dbReference>
<evidence type="ECO:0000256" key="2">
    <source>
        <dbReference type="ARBA" id="ARBA00007261"/>
    </source>
</evidence>
<feature type="chain" id="PRO_5012280935" description="Zinc protease" evidence="5">
    <location>
        <begin position="22"/>
        <end position="460"/>
    </location>
</feature>
<evidence type="ECO:0000259" key="6">
    <source>
        <dbReference type="Pfam" id="PF00675"/>
    </source>
</evidence>
<dbReference type="AlphaFoldDB" id="A0A1W9HWH1"/>
<evidence type="ECO:0000256" key="4">
    <source>
        <dbReference type="RuleBase" id="RU004447"/>
    </source>
</evidence>
<dbReference type="PANTHER" id="PTHR11851">
    <property type="entry name" value="METALLOPROTEASE"/>
    <property type="match status" value="1"/>
</dbReference>
<dbReference type="InterPro" id="IPR011765">
    <property type="entry name" value="Pept_M16_N"/>
</dbReference>
<protein>
    <recommendedName>
        <fullName evidence="10">Zinc protease</fullName>
    </recommendedName>
</protein>
<dbReference type="Pfam" id="PF00675">
    <property type="entry name" value="Peptidase_M16"/>
    <property type="match status" value="1"/>
</dbReference>
<name>A0A1W9HWH1_9HYPH</name>
<evidence type="ECO:0000256" key="3">
    <source>
        <dbReference type="ARBA" id="ARBA00023049"/>
    </source>
</evidence>
<reference evidence="8 9" key="1">
    <citation type="journal article" date="2017" name="Water Res.">
        <title>Comammox in drinking water systems.</title>
        <authorList>
            <person name="Wang Y."/>
            <person name="Ma L."/>
            <person name="Mao Y."/>
            <person name="Jiang X."/>
            <person name="Xia Y."/>
            <person name="Yu K."/>
            <person name="Li B."/>
            <person name="Zhang T."/>
        </authorList>
    </citation>
    <scope>NUCLEOTIDE SEQUENCE [LARGE SCALE GENOMIC DNA]</scope>
    <source>
        <strain evidence="8">SG_bin8</strain>
    </source>
</reference>
<dbReference type="GO" id="GO:0004222">
    <property type="term" value="F:metalloendopeptidase activity"/>
    <property type="evidence" value="ECO:0007669"/>
    <property type="project" value="InterPro"/>
</dbReference>
<dbReference type="PROSITE" id="PS00143">
    <property type="entry name" value="INSULINASE"/>
    <property type="match status" value="1"/>
</dbReference>
<keyword evidence="5" id="KW-0732">Signal</keyword>
<dbReference type="GO" id="GO:0006508">
    <property type="term" value="P:proteolysis"/>
    <property type="evidence" value="ECO:0007669"/>
    <property type="project" value="InterPro"/>
</dbReference>
<evidence type="ECO:0000313" key="9">
    <source>
        <dbReference type="Proteomes" id="UP000192872"/>
    </source>
</evidence>
<dbReference type="GO" id="GO:0046872">
    <property type="term" value="F:metal ion binding"/>
    <property type="evidence" value="ECO:0007669"/>
    <property type="project" value="InterPro"/>
</dbReference>
<evidence type="ECO:0000259" key="7">
    <source>
        <dbReference type="Pfam" id="PF05193"/>
    </source>
</evidence>
<dbReference type="SUPFAM" id="SSF63411">
    <property type="entry name" value="LuxS/MPP-like metallohydrolase"/>
    <property type="match status" value="2"/>
</dbReference>
<comment type="caution">
    <text evidence="8">The sequence shown here is derived from an EMBL/GenBank/DDBJ whole genome shotgun (WGS) entry which is preliminary data.</text>
</comment>
<dbReference type="InterPro" id="IPR011249">
    <property type="entry name" value="Metalloenz_LuxS/M16"/>
</dbReference>
<proteinExistence type="inferred from homology"/>
<dbReference type="STRING" id="1827387.A4S15_09810"/>
<dbReference type="InterPro" id="IPR007863">
    <property type="entry name" value="Peptidase_M16_C"/>
</dbReference>
<evidence type="ECO:0000256" key="5">
    <source>
        <dbReference type="SAM" id="SignalP"/>
    </source>
</evidence>
<accession>A0A1W9HWH1</accession>
<dbReference type="Pfam" id="PF05193">
    <property type="entry name" value="Peptidase_M16_C"/>
    <property type="match status" value="1"/>
</dbReference>
<comment type="similarity">
    <text evidence="2 4">Belongs to the peptidase M16 family.</text>
</comment>
<dbReference type="InterPro" id="IPR001431">
    <property type="entry name" value="Pept_M16_Zn_BS"/>
</dbReference>
<keyword evidence="3" id="KW-0645">Protease</keyword>
<organism evidence="8 9">
    <name type="scientific">Candidatus Raskinella chloraquaticus</name>
    <dbReference type="NCBI Taxonomy" id="1951219"/>
    <lineage>
        <taxon>Bacteria</taxon>
        <taxon>Pseudomonadati</taxon>
        <taxon>Pseudomonadota</taxon>
        <taxon>Alphaproteobacteria</taxon>
        <taxon>Hyphomicrobiales</taxon>
        <taxon>Phreatobacteraceae</taxon>
        <taxon>Candidatus Raskinella</taxon>
    </lineage>
</organism>
<sequence length="460" mass="50757">MMSRVIFLCGLILASGGPVSAQDAATPARIPVSTFAPNASSFTLNNGMQVVVLPDRRLGVVMHMVWYRVGSADEPKGKSGIAHFLEHLMFKGTERHPSGRFSQWLGAIGGQENAFTSWDYTGYFQRTEKSRLAQLMEFESDRMTNLRLTKDVVDSEREVILEERRQVVDNIPSAQFAEQTAAALYLHHPYRIPIIGWDHEMRGLTLDDAISFYRRYYTPNNAVLVIAGDVAVDEVKALAEATYGKVERRVADSDLQRQRPTEPPARAARRLAMQDPRVQTPSWTRSYLTPSANTLKDGTIEALDILSEILGNQTGRLYKKLVIDGQIAANANAGFSGSGLDYGRFVFSANPRPGVSFDQIEAAIDAVIAEIVDKGVSEDEVARAVNASLASAITSQDSMSQVARIFGSSLMEGMSLEELQSWPARVAKVRVEDVNKAAREWLDVRRSVTGTLSRAEGKRS</sequence>
<comment type="cofactor">
    <cofactor evidence="1">
        <name>Zn(2+)</name>
        <dbReference type="ChEBI" id="CHEBI:29105"/>
    </cofactor>
</comment>
<dbReference type="PANTHER" id="PTHR11851:SF49">
    <property type="entry name" value="MITOCHONDRIAL-PROCESSING PEPTIDASE SUBUNIT ALPHA"/>
    <property type="match status" value="1"/>
</dbReference>
<feature type="domain" description="Peptidase M16 C-terminal" evidence="7">
    <location>
        <begin position="204"/>
        <end position="387"/>
    </location>
</feature>
<evidence type="ECO:0000256" key="1">
    <source>
        <dbReference type="ARBA" id="ARBA00001947"/>
    </source>
</evidence>